<accession>A0A1F7UGY3</accession>
<dbReference type="AlphaFoldDB" id="A0A1F7UGY3"/>
<organism evidence="1 2">
    <name type="scientific">Candidatus Uhrbacteria bacterium RIFCSPHIGHO2_12_FULL_54_23</name>
    <dbReference type="NCBI Taxonomy" id="1802397"/>
    <lineage>
        <taxon>Bacteria</taxon>
        <taxon>Candidatus Uhriibacteriota</taxon>
    </lineage>
</organism>
<dbReference type="EMBL" id="MGEF01000057">
    <property type="protein sequence ID" value="OGL77529.1"/>
    <property type="molecule type" value="Genomic_DNA"/>
</dbReference>
<gene>
    <name evidence="1" type="ORF">A3J43_02805</name>
</gene>
<protein>
    <submittedName>
        <fullName evidence="1">Uncharacterized protein</fullName>
    </submittedName>
</protein>
<sequence length="112" mass="13542">MIERFYECTSRFEPRHTPILDFSDFFDALHFAREQFLLLCGVFLGRNYFVEICRKQFIQLHANIGYLTFEILQNRSTTRFCFLLVLAQLAQNFFRVLARQRNFLKKTFHLFG</sequence>
<name>A0A1F7UGY3_9BACT</name>
<comment type="caution">
    <text evidence="1">The sequence shown here is derived from an EMBL/GenBank/DDBJ whole genome shotgun (WGS) entry which is preliminary data.</text>
</comment>
<dbReference type="Proteomes" id="UP000176604">
    <property type="component" value="Unassembled WGS sequence"/>
</dbReference>
<evidence type="ECO:0000313" key="2">
    <source>
        <dbReference type="Proteomes" id="UP000176604"/>
    </source>
</evidence>
<reference evidence="1 2" key="1">
    <citation type="journal article" date="2016" name="Nat. Commun.">
        <title>Thousands of microbial genomes shed light on interconnected biogeochemical processes in an aquifer system.</title>
        <authorList>
            <person name="Anantharaman K."/>
            <person name="Brown C.T."/>
            <person name="Hug L.A."/>
            <person name="Sharon I."/>
            <person name="Castelle C.J."/>
            <person name="Probst A.J."/>
            <person name="Thomas B.C."/>
            <person name="Singh A."/>
            <person name="Wilkins M.J."/>
            <person name="Karaoz U."/>
            <person name="Brodie E.L."/>
            <person name="Williams K.H."/>
            <person name="Hubbard S.S."/>
            <person name="Banfield J.F."/>
        </authorList>
    </citation>
    <scope>NUCLEOTIDE SEQUENCE [LARGE SCALE GENOMIC DNA]</scope>
</reference>
<proteinExistence type="predicted"/>
<evidence type="ECO:0000313" key="1">
    <source>
        <dbReference type="EMBL" id="OGL77529.1"/>
    </source>
</evidence>